<gene>
    <name evidence="1" type="ORF">L0F81_00330</name>
</gene>
<keyword evidence="2" id="KW-1185">Reference proteome</keyword>
<comment type="caution">
    <text evidence="1">The sequence shown here is derived from an EMBL/GenBank/DDBJ whole genome shotgun (WGS) entry which is preliminary data.</text>
</comment>
<dbReference type="RefSeq" id="WP_086698254.1">
    <property type="nucleotide sequence ID" value="NZ_JAKKZF010000001.1"/>
</dbReference>
<organism evidence="1 2">
    <name type="scientific">Streptomyces tricolor</name>
    <dbReference type="NCBI Taxonomy" id="68277"/>
    <lineage>
        <taxon>Bacteria</taxon>
        <taxon>Bacillati</taxon>
        <taxon>Actinomycetota</taxon>
        <taxon>Actinomycetes</taxon>
        <taxon>Kitasatosporales</taxon>
        <taxon>Streptomycetaceae</taxon>
        <taxon>Streptomyces</taxon>
        <taxon>Streptomyces violaceoruber group</taxon>
    </lineage>
</organism>
<dbReference type="Proteomes" id="UP001299012">
    <property type="component" value="Unassembled WGS sequence"/>
</dbReference>
<name>A0ABS9J865_9ACTN</name>
<protein>
    <submittedName>
        <fullName evidence="1">Uncharacterized protein</fullName>
    </submittedName>
</protein>
<evidence type="ECO:0000313" key="2">
    <source>
        <dbReference type="Proteomes" id="UP001299012"/>
    </source>
</evidence>
<accession>A0ABS9J865</accession>
<evidence type="ECO:0000313" key="1">
    <source>
        <dbReference type="EMBL" id="MCG0061746.1"/>
    </source>
</evidence>
<proteinExistence type="predicted"/>
<reference evidence="1 2" key="1">
    <citation type="submission" date="2022-01" db="EMBL/GenBank/DDBJ databases">
        <title>Draft Genome Sequences of Seven Type Strains of the Genus Streptomyces.</title>
        <authorList>
            <person name="Aziz S."/>
            <person name="Coretto E."/>
            <person name="Chronakova A."/>
            <person name="Sproer C."/>
            <person name="Huber K."/>
            <person name="Nouioui I."/>
            <person name="Gross H."/>
        </authorList>
    </citation>
    <scope>NUCLEOTIDE SEQUENCE [LARGE SCALE GENOMIC DNA]</scope>
    <source>
        <strain evidence="1 2">DSM 41685</strain>
    </source>
</reference>
<sequence>MTFAPRTWVVGETVSAVMLNQEIRDQFNSMFAAWTVYAPTWTASTNPSLGNGTLNGRYFKLGRLVVAEVTLFPGSTTTYGSGSWAFSLPVTSATKSTTSLVLARMFDQSASANYPGSGQIGSNDTAARFIAAAGNTANVSATSPFTWAAGDECRITMVYESAS</sequence>
<dbReference type="EMBL" id="JAKKZF010000001">
    <property type="protein sequence ID" value="MCG0061746.1"/>
    <property type="molecule type" value="Genomic_DNA"/>
</dbReference>